<gene>
    <name evidence="1" type="ORF">AWRI4233_LOCUS8361</name>
</gene>
<keyword evidence="2" id="KW-1185">Reference proteome</keyword>
<reference evidence="1" key="1">
    <citation type="submission" date="2020-06" db="EMBL/GenBank/DDBJ databases">
        <authorList>
            <person name="Onetto C."/>
        </authorList>
    </citation>
    <scope>NUCLEOTIDE SEQUENCE</scope>
</reference>
<comment type="caution">
    <text evidence="1">The sequence shown here is derived from an EMBL/GenBank/DDBJ whole genome shotgun (WGS) entry which is preliminary data.</text>
</comment>
<dbReference type="EMBL" id="CAIJEO010000010">
    <property type="protein sequence ID" value="CAD0099537.1"/>
    <property type="molecule type" value="Genomic_DNA"/>
</dbReference>
<dbReference type="AlphaFoldDB" id="A0A9N8PM69"/>
<sequence>MAASTFSNTPVDFFYQSTNGRVGHNGNGGRCVVQKKFDASAELVMERARARLSWLLALSRRTKIAF</sequence>
<name>A0A9N8PM69_9PEZI</name>
<evidence type="ECO:0000313" key="2">
    <source>
        <dbReference type="Proteomes" id="UP000714618"/>
    </source>
</evidence>
<protein>
    <submittedName>
        <fullName evidence="1">Uncharacterized protein</fullName>
    </submittedName>
</protein>
<proteinExistence type="predicted"/>
<dbReference type="Proteomes" id="UP000714618">
    <property type="component" value="Unassembled WGS sequence"/>
</dbReference>
<evidence type="ECO:0000313" key="1">
    <source>
        <dbReference type="EMBL" id="CAD0099537.1"/>
    </source>
</evidence>
<accession>A0A9N8PM69</accession>
<organism evidence="1 2">
    <name type="scientific">Aureobasidium mustum</name>
    <dbReference type="NCBI Taxonomy" id="2773714"/>
    <lineage>
        <taxon>Eukaryota</taxon>
        <taxon>Fungi</taxon>
        <taxon>Dikarya</taxon>
        <taxon>Ascomycota</taxon>
        <taxon>Pezizomycotina</taxon>
        <taxon>Dothideomycetes</taxon>
        <taxon>Dothideomycetidae</taxon>
        <taxon>Dothideales</taxon>
        <taxon>Saccotheciaceae</taxon>
        <taxon>Aureobasidium</taxon>
    </lineage>
</organism>